<keyword evidence="2" id="KW-1185">Reference proteome</keyword>
<gene>
    <name evidence="1" type="ORF">ACFSJ0_58720</name>
</gene>
<sequence>MSDMPNLADELPEPSDLTLLILKLGDEYRVIQRSDELAREHSEHEDERWFDMSDVDSDGLAWREALKYATKVYACGSRLATL</sequence>
<name>A0ABW4GVR3_9ACTN</name>
<evidence type="ECO:0000313" key="2">
    <source>
        <dbReference type="Proteomes" id="UP001597097"/>
    </source>
</evidence>
<dbReference type="Proteomes" id="UP001597097">
    <property type="component" value="Unassembled WGS sequence"/>
</dbReference>
<comment type="caution">
    <text evidence="1">The sequence shown here is derived from an EMBL/GenBank/DDBJ whole genome shotgun (WGS) entry which is preliminary data.</text>
</comment>
<dbReference type="RefSeq" id="WP_219536625.1">
    <property type="nucleotide sequence ID" value="NZ_JAHKRM010000031.1"/>
</dbReference>
<protein>
    <submittedName>
        <fullName evidence="1">Uncharacterized protein</fullName>
    </submittedName>
</protein>
<organism evidence="1 2">
    <name type="scientific">Nonomuraea guangzhouensis</name>
    <dbReference type="NCBI Taxonomy" id="1291555"/>
    <lineage>
        <taxon>Bacteria</taxon>
        <taxon>Bacillati</taxon>
        <taxon>Actinomycetota</taxon>
        <taxon>Actinomycetes</taxon>
        <taxon>Streptosporangiales</taxon>
        <taxon>Streptosporangiaceae</taxon>
        <taxon>Nonomuraea</taxon>
    </lineage>
</organism>
<dbReference type="EMBL" id="JBHUCM010000070">
    <property type="protein sequence ID" value="MFD1546968.1"/>
    <property type="molecule type" value="Genomic_DNA"/>
</dbReference>
<proteinExistence type="predicted"/>
<evidence type="ECO:0000313" key="1">
    <source>
        <dbReference type="EMBL" id="MFD1546968.1"/>
    </source>
</evidence>
<reference evidence="2" key="1">
    <citation type="journal article" date="2019" name="Int. J. Syst. Evol. Microbiol.">
        <title>The Global Catalogue of Microorganisms (GCM) 10K type strain sequencing project: providing services to taxonomists for standard genome sequencing and annotation.</title>
        <authorList>
            <consortium name="The Broad Institute Genomics Platform"/>
            <consortium name="The Broad Institute Genome Sequencing Center for Infectious Disease"/>
            <person name="Wu L."/>
            <person name="Ma J."/>
        </authorList>
    </citation>
    <scope>NUCLEOTIDE SEQUENCE [LARGE SCALE GENOMIC DNA]</scope>
    <source>
        <strain evidence="2">CGMCC 1.15399</strain>
    </source>
</reference>
<accession>A0ABW4GVR3</accession>